<feature type="region of interest" description="Disordered" evidence="1">
    <location>
        <begin position="1"/>
        <end position="53"/>
    </location>
</feature>
<organism evidence="2 3">
    <name type="scientific">Eumeta variegata</name>
    <name type="common">Bagworm moth</name>
    <name type="synonym">Eumeta japonica</name>
    <dbReference type="NCBI Taxonomy" id="151549"/>
    <lineage>
        <taxon>Eukaryota</taxon>
        <taxon>Metazoa</taxon>
        <taxon>Ecdysozoa</taxon>
        <taxon>Arthropoda</taxon>
        <taxon>Hexapoda</taxon>
        <taxon>Insecta</taxon>
        <taxon>Pterygota</taxon>
        <taxon>Neoptera</taxon>
        <taxon>Endopterygota</taxon>
        <taxon>Lepidoptera</taxon>
        <taxon>Glossata</taxon>
        <taxon>Ditrysia</taxon>
        <taxon>Tineoidea</taxon>
        <taxon>Psychidae</taxon>
        <taxon>Oiketicinae</taxon>
        <taxon>Eumeta</taxon>
    </lineage>
</organism>
<evidence type="ECO:0000256" key="1">
    <source>
        <dbReference type="SAM" id="MobiDB-lite"/>
    </source>
</evidence>
<name>A0A4C1YSQ5_EUMVA</name>
<reference evidence="2 3" key="1">
    <citation type="journal article" date="2019" name="Commun. Biol.">
        <title>The bagworm genome reveals a unique fibroin gene that provides high tensile strength.</title>
        <authorList>
            <person name="Kono N."/>
            <person name="Nakamura H."/>
            <person name="Ohtoshi R."/>
            <person name="Tomita M."/>
            <person name="Numata K."/>
            <person name="Arakawa K."/>
        </authorList>
    </citation>
    <scope>NUCLEOTIDE SEQUENCE [LARGE SCALE GENOMIC DNA]</scope>
</reference>
<comment type="caution">
    <text evidence="2">The sequence shown here is derived from an EMBL/GenBank/DDBJ whole genome shotgun (WGS) entry which is preliminary data.</text>
</comment>
<keyword evidence="3" id="KW-1185">Reference proteome</keyword>
<evidence type="ECO:0000313" key="3">
    <source>
        <dbReference type="Proteomes" id="UP000299102"/>
    </source>
</evidence>
<sequence length="120" mass="13012">MFGGGRKRGGGAPAPEASRRRRPRAGPVRAQTRRRPLLAAQRARSPPPTDTATDLIAISRLTPRETVGDDIAETHVNDKRVGAMPALRTPAARPLRRDVVVSRATDRRRKPASISAPPKD</sequence>
<gene>
    <name evidence="2" type="ORF">EVAR_54039_1</name>
</gene>
<accession>A0A4C1YSQ5</accession>
<dbReference type="Proteomes" id="UP000299102">
    <property type="component" value="Unassembled WGS sequence"/>
</dbReference>
<protein>
    <submittedName>
        <fullName evidence="2">Uncharacterized protein</fullName>
    </submittedName>
</protein>
<proteinExistence type="predicted"/>
<feature type="compositionally biased region" description="Low complexity" evidence="1">
    <location>
        <begin position="83"/>
        <end position="93"/>
    </location>
</feature>
<evidence type="ECO:0000313" key="2">
    <source>
        <dbReference type="EMBL" id="GBP77874.1"/>
    </source>
</evidence>
<dbReference type="EMBL" id="BGZK01001351">
    <property type="protein sequence ID" value="GBP77874.1"/>
    <property type="molecule type" value="Genomic_DNA"/>
</dbReference>
<feature type="region of interest" description="Disordered" evidence="1">
    <location>
        <begin position="78"/>
        <end position="120"/>
    </location>
</feature>
<dbReference type="AlphaFoldDB" id="A0A4C1YSQ5"/>